<gene>
    <name evidence="1" type="ORF">SPARVUS_LOCUS15405304</name>
</gene>
<feature type="non-terminal residue" evidence="1">
    <location>
        <position position="1"/>
    </location>
</feature>
<accession>A0ABN9H7F9</accession>
<dbReference type="Proteomes" id="UP001162483">
    <property type="component" value="Unassembled WGS sequence"/>
</dbReference>
<evidence type="ECO:0008006" key="3">
    <source>
        <dbReference type="Google" id="ProtNLM"/>
    </source>
</evidence>
<comment type="caution">
    <text evidence="1">The sequence shown here is derived from an EMBL/GenBank/DDBJ whole genome shotgun (WGS) entry which is preliminary data.</text>
</comment>
<keyword evidence="2" id="KW-1185">Reference proteome</keyword>
<dbReference type="PANTHER" id="PTHR23053">
    <property type="entry name" value="DLEC1 DELETED IN LUNG AND ESOPHAGEAL CANCER 1"/>
    <property type="match status" value="1"/>
</dbReference>
<evidence type="ECO:0000313" key="1">
    <source>
        <dbReference type="EMBL" id="CAI9616597.1"/>
    </source>
</evidence>
<dbReference type="PANTHER" id="PTHR23053:SF0">
    <property type="entry name" value="HYDROCEPHALUS-INDUCING PROTEIN HOMOLOG"/>
    <property type="match status" value="1"/>
</dbReference>
<proteinExistence type="predicted"/>
<sequence>FEYQPLKSGESTGRLTLQSSDLGLFQYDLLLKATPAVSEKPLYFRTMLGSSQTLSAKFINYTRQKTEYSCKVDNTDFHVDKLVMAAPGSQGGSEVSVEVTYEPIQLGESRAILFISSPLGGDYTIPLFGSSLAPKPQGPIQVRSGSNISIPFKNVFLQPTTFSFQTDPPAFAVKQCEAVRPKKTHQITVSYEAPPGGSKAPVAGRLVVSCPRATGTAQGIYWVYYLKGVASEK</sequence>
<dbReference type="InterPro" id="IPR033305">
    <property type="entry name" value="Hydin-like"/>
</dbReference>
<organism evidence="1 2">
    <name type="scientific">Staurois parvus</name>
    <dbReference type="NCBI Taxonomy" id="386267"/>
    <lineage>
        <taxon>Eukaryota</taxon>
        <taxon>Metazoa</taxon>
        <taxon>Chordata</taxon>
        <taxon>Craniata</taxon>
        <taxon>Vertebrata</taxon>
        <taxon>Euteleostomi</taxon>
        <taxon>Amphibia</taxon>
        <taxon>Batrachia</taxon>
        <taxon>Anura</taxon>
        <taxon>Neobatrachia</taxon>
        <taxon>Ranoidea</taxon>
        <taxon>Ranidae</taxon>
        <taxon>Staurois</taxon>
    </lineage>
</organism>
<dbReference type="EMBL" id="CATNWA010020083">
    <property type="protein sequence ID" value="CAI9616597.1"/>
    <property type="molecule type" value="Genomic_DNA"/>
</dbReference>
<reference evidence="1" key="1">
    <citation type="submission" date="2023-05" db="EMBL/GenBank/DDBJ databases">
        <authorList>
            <person name="Stuckert A."/>
        </authorList>
    </citation>
    <scope>NUCLEOTIDE SEQUENCE</scope>
</reference>
<protein>
    <recommendedName>
        <fullName evidence="3">Hydrocephalus-inducing protein</fullName>
    </recommendedName>
</protein>
<name>A0ABN9H7F9_9NEOB</name>
<evidence type="ECO:0000313" key="2">
    <source>
        <dbReference type="Proteomes" id="UP001162483"/>
    </source>
</evidence>